<feature type="transmembrane region" description="Helical" evidence="11">
    <location>
        <begin position="6"/>
        <end position="29"/>
    </location>
</feature>
<keyword evidence="6 13" id="KW-0378">Hydrolase</keyword>
<evidence type="ECO:0000256" key="1">
    <source>
        <dbReference type="ARBA" id="ARBA00001947"/>
    </source>
</evidence>
<gene>
    <name evidence="13" type="ORF">XU08_C0006G0003</name>
</gene>
<feature type="domain" description="Peptidase M50" evidence="12">
    <location>
        <begin position="7"/>
        <end position="213"/>
    </location>
</feature>
<dbReference type="PANTHER" id="PTHR42837:SF2">
    <property type="entry name" value="MEMBRANE METALLOPROTEASE ARASP2, CHLOROPLASTIC-RELATED"/>
    <property type="match status" value="1"/>
</dbReference>
<feature type="transmembrane region" description="Helical" evidence="11">
    <location>
        <begin position="113"/>
        <end position="133"/>
    </location>
</feature>
<evidence type="ECO:0000256" key="7">
    <source>
        <dbReference type="ARBA" id="ARBA00022833"/>
    </source>
</evidence>
<name>A0A0T5ZWP4_UNCKA</name>
<evidence type="ECO:0000313" key="13">
    <source>
        <dbReference type="EMBL" id="KRT67216.1"/>
    </source>
</evidence>
<dbReference type="InterPro" id="IPR008915">
    <property type="entry name" value="Peptidase_M50"/>
</dbReference>
<comment type="similarity">
    <text evidence="3">Belongs to the peptidase M50B family.</text>
</comment>
<comment type="caution">
    <text evidence="13">The sequence shown here is derived from an EMBL/GenBank/DDBJ whole genome shotgun (WGS) entry which is preliminary data.</text>
</comment>
<evidence type="ECO:0000256" key="9">
    <source>
        <dbReference type="ARBA" id="ARBA00023049"/>
    </source>
</evidence>
<evidence type="ECO:0000313" key="14">
    <source>
        <dbReference type="Proteomes" id="UP000051297"/>
    </source>
</evidence>
<feature type="transmembrane region" description="Helical" evidence="11">
    <location>
        <begin position="153"/>
        <end position="178"/>
    </location>
</feature>
<evidence type="ECO:0000256" key="5">
    <source>
        <dbReference type="ARBA" id="ARBA00022692"/>
    </source>
</evidence>
<dbReference type="Pfam" id="PF02163">
    <property type="entry name" value="Peptidase_M50"/>
    <property type="match status" value="1"/>
</dbReference>
<dbReference type="PANTHER" id="PTHR42837">
    <property type="entry name" value="REGULATOR OF SIGMA-E PROTEASE RSEP"/>
    <property type="match status" value="1"/>
</dbReference>
<organism evidence="13 14">
    <name type="scientific">candidate division WWE3 bacterium CSP1-7</name>
    <dbReference type="NCBI Taxonomy" id="1576480"/>
    <lineage>
        <taxon>Bacteria</taxon>
        <taxon>Katanobacteria</taxon>
    </lineage>
</organism>
<keyword evidence="4 13" id="KW-0645">Protease</keyword>
<evidence type="ECO:0000256" key="2">
    <source>
        <dbReference type="ARBA" id="ARBA00004141"/>
    </source>
</evidence>
<proteinExistence type="inferred from homology"/>
<keyword evidence="10 11" id="KW-0472">Membrane</keyword>
<accession>A0A0T5ZWP4</accession>
<comment type="subcellular location">
    <subcellularLocation>
        <location evidence="2">Membrane</location>
        <topology evidence="2">Multi-pass membrane protein</topology>
    </subcellularLocation>
</comment>
<keyword evidence="9 13" id="KW-0482">Metalloprotease</keyword>
<dbReference type="GO" id="GO:0016020">
    <property type="term" value="C:membrane"/>
    <property type="evidence" value="ECO:0007669"/>
    <property type="project" value="UniProtKB-SubCell"/>
</dbReference>
<dbReference type="Proteomes" id="UP000051297">
    <property type="component" value="Unassembled WGS sequence"/>
</dbReference>
<dbReference type="STRING" id="1576480.XU08_C0006G0003"/>
<evidence type="ECO:0000256" key="6">
    <source>
        <dbReference type="ARBA" id="ARBA00022801"/>
    </source>
</evidence>
<dbReference type="AlphaFoldDB" id="A0A0T5ZWP4"/>
<feature type="transmembrane region" description="Helical" evidence="11">
    <location>
        <begin position="83"/>
        <end position="104"/>
    </location>
</feature>
<keyword evidence="8 11" id="KW-1133">Transmembrane helix</keyword>
<reference evidence="13 14" key="1">
    <citation type="submission" date="2015-05" db="EMBL/GenBank/DDBJ databases">
        <title>Critical biogeochemical functions in the subsurface are associated with bacteria from new phyla and little studied lineages.</title>
        <authorList>
            <person name="Hug L.A."/>
            <person name="Thomas B.C."/>
            <person name="Sharon I."/>
            <person name="Brown C.T."/>
            <person name="Sharma R."/>
            <person name="Hettich R.L."/>
            <person name="Wilkins M.J."/>
            <person name="Williams K.H."/>
            <person name="Singh A."/>
            <person name="Banfield J.F."/>
        </authorList>
    </citation>
    <scope>NUCLEOTIDE SEQUENCE [LARGE SCALE GENOMIC DNA]</scope>
    <source>
        <strain evidence="13">CSP1-7</strain>
    </source>
</reference>
<evidence type="ECO:0000256" key="10">
    <source>
        <dbReference type="ARBA" id="ARBA00023136"/>
    </source>
</evidence>
<keyword evidence="5 11" id="KW-0812">Transmembrane</keyword>
<evidence type="ECO:0000259" key="12">
    <source>
        <dbReference type="Pfam" id="PF02163"/>
    </source>
</evidence>
<dbReference type="GO" id="GO:0006508">
    <property type="term" value="P:proteolysis"/>
    <property type="evidence" value="ECO:0007669"/>
    <property type="project" value="UniProtKB-KW"/>
</dbReference>
<evidence type="ECO:0000256" key="8">
    <source>
        <dbReference type="ARBA" id="ARBA00022989"/>
    </source>
</evidence>
<evidence type="ECO:0000256" key="4">
    <source>
        <dbReference type="ARBA" id="ARBA00022670"/>
    </source>
</evidence>
<sequence>MLVVLWTVLMVMSILVIHEAGHFVMALLVRLPVRSLHLGIPLGPQIRTKLGKYPFTISLLPFGMAVMIDEEMMWRIPLPRRVLVFLSGPFANLAAAIIVSLVVFGPEEGIRRGLATVVLSLLGPLMIATGQVPVSDISGPVGIVSISARVVSIAPIIGTVMMFTIVSAALGAINLLPIPGLDGGQIMMHSLVRLGMPKKWEQWSTYGSLTLLIVGMILITVKDIVNLL</sequence>
<protein>
    <submittedName>
        <fullName evidence="13">Membrane-associated zinc metalloprotease, regulator of sigma E protease</fullName>
        <ecNumber evidence="13">3.4.24.-</ecNumber>
    </submittedName>
</protein>
<dbReference type="InterPro" id="IPR004387">
    <property type="entry name" value="Pept_M50_Zn"/>
</dbReference>
<keyword evidence="7" id="KW-0862">Zinc</keyword>
<evidence type="ECO:0000256" key="11">
    <source>
        <dbReference type="SAM" id="Phobius"/>
    </source>
</evidence>
<comment type="cofactor">
    <cofactor evidence="1">
        <name>Zn(2+)</name>
        <dbReference type="ChEBI" id="CHEBI:29105"/>
    </cofactor>
</comment>
<dbReference type="EC" id="3.4.24.-" evidence="13"/>
<dbReference type="GO" id="GO:0004222">
    <property type="term" value="F:metalloendopeptidase activity"/>
    <property type="evidence" value="ECO:0007669"/>
    <property type="project" value="InterPro"/>
</dbReference>
<evidence type="ECO:0000256" key="3">
    <source>
        <dbReference type="ARBA" id="ARBA00007931"/>
    </source>
</evidence>
<feature type="transmembrane region" description="Helical" evidence="11">
    <location>
        <begin position="203"/>
        <end position="221"/>
    </location>
</feature>
<dbReference type="EMBL" id="LDXK01000006">
    <property type="protein sequence ID" value="KRT67216.1"/>
    <property type="molecule type" value="Genomic_DNA"/>
</dbReference>